<keyword evidence="3" id="KW-1003">Cell membrane</keyword>
<keyword evidence="2" id="KW-0813">Transport</keyword>
<sequence length="615" mass="66121">MTTVTDDPREEHAEEAAPATDPFDRDVLPAPRGAARRLLGSLLRPNRGRVAVAAGLLLTQQAAVQAVPLLVAVAIDRAVPAVRAEDYGPLVAVAVAYLVCALASGGLQYLFVRVAAFASQRVLLDLRGRIYRHGQALSVDFHDRYTSGRLISRATTDVESLRELLDEGLQELIQVVVSTAYITALLLYLDFGIGAAAVASFVPLLLLVRNFQNRSMRVYRKRSTAIAAVIVKFAETMNGIRPVKSFRREAANEEEFRRLNDRHQKVNGDSILEMARYVVLSRLTANVAVAGIVLWGAYRVADDTLALGVLAAAALYVRRLYDPIDRLGMFLNSYQSAAASLEKIAGLLAQAPSVPEPVEPRPLPEKEPGRPGRTVCFEGVSFGYRTGGEVLPAFDLELPAGQTVAVVGATGAGKSTLARLLARFYDPSAGRVLMDGVDLRDLSTAELRRGVVMVTQEAFLFSGTVAENIAIGRPDATREQIEAAAKAIGAHGFISALPDGYDTDVRKRGGRISAGQRQLVAFARALLADPAVLILDEATSSLDVPGERAVQQAMDTVLRGRTALVIAHRLSTVEIADRVLVMADGRIVEDGPPGELIAGTGRFAALHRAWREGLA</sequence>
<evidence type="ECO:0000256" key="1">
    <source>
        <dbReference type="ARBA" id="ARBA00004651"/>
    </source>
</evidence>
<dbReference type="InterPro" id="IPR039421">
    <property type="entry name" value="Type_1_exporter"/>
</dbReference>
<evidence type="ECO:0000259" key="13">
    <source>
        <dbReference type="PROSITE" id="PS50929"/>
    </source>
</evidence>
<evidence type="ECO:0000256" key="4">
    <source>
        <dbReference type="ARBA" id="ARBA00022692"/>
    </source>
</evidence>
<keyword evidence="6 16" id="KW-0067">ATP-binding</keyword>
<dbReference type="OrthoDB" id="9806127at2"/>
<dbReference type="EMBL" id="VJYK02000128">
    <property type="protein sequence ID" value="MQS02965.1"/>
    <property type="molecule type" value="Genomic_DNA"/>
</dbReference>
<evidence type="ECO:0000313" key="16">
    <source>
        <dbReference type="EMBL" id="MQS02965.1"/>
    </source>
</evidence>
<dbReference type="InterPro" id="IPR017871">
    <property type="entry name" value="ABC_transporter-like_CS"/>
</dbReference>
<feature type="domain" description="ABC transporter" evidence="12">
    <location>
        <begin position="375"/>
        <end position="609"/>
    </location>
</feature>
<evidence type="ECO:0000259" key="12">
    <source>
        <dbReference type="PROSITE" id="PS50893"/>
    </source>
</evidence>
<dbReference type="InterPro" id="IPR027417">
    <property type="entry name" value="P-loop_NTPase"/>
</dbReference>
<dbReference type="PROSITE" id="PS00211">
    <property type="entry name" value="ABC_TRANSPORTER_1"/>
    <property type="match status" value="1"/>
</dbReference>
<keyword evidence="17" id="KW-1185">Reference proteome</keyword>
<dbReference type="PROSITE" id="PS50929">
    <property type="entry name" value="ABC_TM1F"/>
    <property type="match status" value="1"/>
</dbReference>
<dbReference type="InterPro" id="IPR003439">
    <property type="entry name" value="ABC_transporter-like_ATP-bd"/>
</dbReference>
<keyword evidence="7 11" id="KW-1133">Transmembrane helix</keyword>
<evidence type="ECO:0000256" key="9">
    <source>
        <dbReference type="ARBA" id="ARBA00061644"/>
    </source>
</evidence>
<dbReference type="SMART" id="SM00382">
    <property type="entry name" value="AAA"/>
    <property type="match status" value="1"/>
</dbReference>
<dbReference type="EMBL" id="JABJWZ010000123">
    <property type="protein sequence ID" value="MBB1254598.1"/>
    <property type="molecule type" value="Genomic_DNA"/>
</dbReference>
<dbReference type="InterPro" id="IPR011527">
    <property type="entry name" value="ABC1_TM_dom"/>
</dbReference>
<comment type="caution">
    <text evidence="16">The sequence shown here is derived from an EMBL/GenBank/DDBJ whole genome shotgun (WGS) entry which is preliminary data.</text>
</comment>
<dbReference type="SUPFAM" id="SSF52540">
    <property type="entry name" value="P-loop containing nucleoside triphosphate hydrolases"/>
    <property type="match status" value="1"/>
</dbReference>
<reference evidence="16 17" key="1">
    <citation type="submission" date="2019-10" db="EMBL/GenBank/DDBJ databases">
        <title>Streptomyces sp. nov., a novel actinobacterium isolated from alkaline environment.</title>
        <authorList>
            <person name="Golinska P."/>
        </authorList>
    </citation>
    <scope>NUCLEOTIDE SEQUENCE [LARGE SCALE GENOMIC DNA]</scope>
    <source>
        <strain evidence="16 17">OF1</strain>
    </source>
</reference>
<dbReference type="InterPro" id="IPR003593">
    <property type="entry name" value="AAA+_ATPase"/>
</dbReference>
<comment type="subcellular location">
    <subcellularLocation>
        <location evidence="1">Cell membrane</location>
        <topology evidence="1">Multi-pass membrane protein</topology>
    </subcellularLocation>
</comment>
<keyword evidence="4 11" id="KW-0812">Transmembrane</keyword>
<dbReference type="Gene3D" id="3.40.50.300">
    <property type="entry name" value="P-loop containing nucleotide triphosphate hydrolases"/>
    <property type="match status" value="1"/>
</dbReference>
<feature type="compositionally biased region" description="Basic and acidic residues" evidence="10">
    <location>
        <begin position="1"/>
        <end position="15"/>
    </location>
</feature>
<accession>A0A5P0YRQ7</accession>
<evidence type="ECO:0000313" key="17">
    <source>
        <dbReference type="Proteomes" id="UP000320857"/>
    </source>
</evidence>
<feature type="transmembrane region" description="Helical" evidence="11">
    <location>
        <begin position="50"/>
        <end position="75"/>
    </location>
</feature>
<name>A0A5P0YRQ7_9ACTN</name>
<evidence type="ECO:0000313" key="14">
    <source>
        <dbReference type="EMBL" id="MBB1254598.1"/>
    </source>
</evidence>
<dbReference type="FunFam" id="3.40.50.300:FF:000299">
    <property type="entry name" value="ABC transporter ATP-binding protein/permease"/>
    <property type="match status" value="1"/>
</dbReference>
<dbReference type="PROSITE" id="PS50893">
    <property type="entry name" value="ABC_TRANSPORTER_2"/>
    <property type="match status" value="1"/>
</dbReference>
<evidence type="ECO:0000256" key="6">
    <source>
        <dbReference type="ARBA" id="ARBA00022840"/>
    </source>
</evidence>
<organism evidence="16 17">
    <name type="scientific">Streptomyces alkaliterrae</name>
    <dbReference type="NCBI Taxonomy" id="2213162"/>
    <lineage>
        <taxon>Bacteria</taxon>
        <taxon>Bacillati</taxon>
        <taxon>Actinomycetota</taxon>
        <taxon>Actinomycetes</taxon>
        <taxon>Kitasatosporales</taxon>
        <taxon>Streptomycetaceae</taxon>
        <taxon>Streptomyces</taxon>
    </lineage>
</organism>
<evidence type="ECO:0000256" key="2">
    <source>
        <dbReference type="ARBA" id="ARBA00022448"/>
    </source>
</evidence>
<evidence type="ECO:0000256" key="11">
    <source>
        <dbReference type="SAM" id="Phobius"/>
    </source>
</evidence>
<evidence type="ECO:0000313" key="18">
    <source>
        <dbReference type="Proteomes" id="UP000517765"/>
    </source>
</evidence>
<gene>
    <name evidence="16" type="ORF">FNX44_014000</name>
    <name evidence="14" type="ORF">H3146_14685</name>
    <name evidence="15" type="ORF">H3147_24585</name>
</gene>
<dbReference type="RefSeq" id="WP_143648533.1">
    <property type="nucleotide sequence ID" value="NZ_JABJWZ010000123.1"/>
</dbReference>
<protein>
    <submittedName>
        <fullName evidence="14">ABC transporter ATP-binding protein</fullName>
    </submittedName>
    <submittedName>
        <fullName evidence="16">ATP-binding cassette domain-containing protein</fullName>
    </submittedName>
</protein>
<dbReference type="SUPFAM" id="SSF90123">
    <property type="entry name" value="ABC transporter transmembrane region"/>
    <property type="match status" value="1"/>
</dbReference>
<dbReference type="GO" id="GO:0015421">
    <property type="term" value="F:ABC-type oligopeptide transporter activity"/>
    <property type="evidence" value="ECO:0007669"/>
    <property type="project" value="TreeGrafter"/>
</dbReference>
<dbReference type="GO" id="GO:0005886">
    <property type="term" value="C:plasma membrane"/>
    <property type="evidence" value="ECO:0007669"/>
    <property type="project" value="UniProtKB-SubCell"/>
</dbReference>
<keyword evidence="8 11" id="KW-0472">Membrane</keyword>
<proteinExistence type="inferred from homology"/>
<dbReference type="GO" id="GO:0005524">
    <property type="term" value="F:ATP binding"/>
    <property type="evidence" value="ECO:0007669"/>
    <property type="project" value="UniProtKB-KW"/>
</dbReference>
<reference evidence="18 19" key="2">
    <citation type="submission" date="2020-05" db="EMBL/GenBank/DDBJ databases">
        <title>Classification of alakaliphilic streptomycetes isolated from an alkaline soil next to Lonar Crater, India and a proposal for the recognition of Streptomyces alkaliterrae sp. nov.</title>
        <authorList>
            <person name="Golinska P."/>
        </authorList>
    </citation>
    <scope>NUCLEOTIDE SEQUENCE [LARGE SCALE GENOMIC DNA]</scope>
    <source>
        <strain evidence="19">OF3</strain>
        <strain evidence="18">OF8</strain>
    </source>
</reference>
<dbReference type="CDD" id="cd18546">
    <property type="entry name" value="ABC_6TM_Rv0194_D2_like"/>
    <property type="match status" value="1"/>
</dbReference>
<comment type="similarity">
    <text evidence="9">Belongs to the ABC transporter superfamily. Lipid exporter (TC 3.A.1.106) family.</text>
</comment>
<dbReference type="Proteomes" id="UP000517765">
    <property type="component" value="Unassembled WGS sequence"/>
</dbReference>
<dbReference type="Pfam" id="PF00664">
    <property type="entry name" value="ABC_membrane"/>
    <property type="match status" value="1"/>
</dbReference>
<dbReference type="AlphaFoldDB" id="A0A5P0YRQ7"/>
<evidence type="ECO:0000313" key="19">
    <source>
        <dbReference type="Proteomes" id="UP000525686"/>
    </source>
</evidence>
<dbReference type="PANTHER" id="PTHR43394:SF1">
    <property type="entry name" value="ATP-BINDING CASSETTE SUB-FAMILY B MEMBER 10, MITOCHONDRIAL"/>
    <property type="match status" value="1"/>
</dbReference>
<dbReference type="EMBL" id="JABJXA010000234">
    <property type="protein sequence ID" value="MBB1261962.1"/>
    <property type="molecule type" value="Genomic_DNA"/>
</dbReference>
<feature type="region of interest" description="Disordered" evidence="10">
    <location>
        <begin position="1"/>
        <end position="27"/>
    </location>
</feature>
<reference evidence="14" key="3">
    <citation type="journal article" name="Syst. Appl. Microbiol.">
        <title>Streptomyces alkaliterrae sp. nov., isolated from an alkaline soil, and emended descriptions of Streptomyces alkaliphilus, Streptomyces calidiresistens and Streptomyces durbertensis.</title>
        <authorList>
            <person name="Swiecimska M."/>
            <person name="Golinska P."/>
            <person name="Nouioui I."/>
            <person name="Wypij M."/>
            <person name="Rai M."/>
            <person name="Sangal V."/>
            <person name="Goodfellow M."/>
        </authorList>
    </citation>
    <scope>NUCLEOTIDE SEQUENCE</scope>
    <source>
        <strain evidence="14">OF3</strain>
        <strain evidence="15">OF8</strain>
    </source>
</reference>
<dbReference type="PANTHER" id="PTHR43394">
    <property type="entry name" value="ATP-DEPENDENT PERMEASE MDL1, MITOCHONDRIAL"/>
    <property type="match status" value="1"/>
</dbReference>
<evidence type="ECO:0000256" key="3">
    <source>
        <dbReference type="ARBA" id="ARBA00022475"/>
    </source>
</evidence>
<feature type="domain" description="ABC transmembrane type-1" evidence="13">
    <location>
        <begin position="51"/>
        <end position="336"/>
    </location>
</feature>
<evidence type="ECO:0000256" key="10">
    <source>
        <dbReference type="SAM" id="MobiDB-lite"/>
    </source>
</evidence>
<dbReference type="Proteomes" id="UP000525686">
    <property type="component" value="Unassembled WGS sequence"/>
</dbReference>
<dbReference type="Proteomes" id="UP000320857">
    <property type="component" value="Unassembled WGS sequence"/>
</dbReference>
<dbReference type="InterPro" id="IPR036640">
    <property type="entry name" value="ABC1_TM_sf"/>
</dbReference>
<feature type="transmembrane region" description="Helical" evidence="11">
    <location>
        <begin position="195"/>
        <end position="212"/>
    </location>
</feature>
<dbReference type="GO" id="GO:0016887">
    <property type="term" value="F:ATP hydrolysis activity"/>
    <property type="evidence" value="ECO:0007669"/>
    <property type="project" value="InterPro"/>
</dbReference>
<feature type="transmembrane region" description="Helical" evidence="11">
    <location>
        <begin position="87"/>
        <end position="111"/>
    </location>
</feature>
<evidence type="ECO:0000256" key="7">
    <source>
        <dbReference type="ARBA" id="ARBA00022989"/>
    </source>
</evidence>
<evidence type="ECO:0000256" key="5">
    <source>
        <dbReference type="ARBA" id="ARBA00022741"/>
    </source>
</evidence>
<dbReference type="Gene3D" id="1.20.1560.10">
    <property type="entry name" value="ABC transporter type 1, transmembrane domain"/>
    <property type="match status" value="1"/>
</dbReference>
<keyword evidence="5" id="KW-0547">Nucleotide-binding</keyword>
<evidence type="ECO:0000256" key="8">
    <source>
        <dbReference type="ARBA" id="ARBA00023136"/>
    </source>
</evidence>
<evidence type="ECO:0000313" key="15">
    <source>
        <dbReference type="EMBL" id="MBB1261962.1"/>
    </source>
</evidence>
<dbReference type="Pfam" id="PF00005">
    <property type="entry name" value="ABC_tran"/>
    <property type="match status" value="1"/>
</dbReference>